<evidence type="ECO:0000256" key="2">
    <source>
        <dbReference type="ARBA" id="ARBA00022771"/>
    </source>
</evidence>
<feature type="region of interest" description="Disordered" evidence="5">
    <location>
        <begin position="1"/>
        <end position="20"/>
    </location>
</feature>
<feature type="zinc finger region" description="UBR-type" evidence="4">
    <location>
        <begin position="47"/>
        <end position="123"/>
    </location>
</feature>
<proteinExistence type="predicted"/>
<dbReference type="Proteomes" id="UP000091820">
    <property type="component" value="Unassembled WGS sequence"/>
</dbReference>
<dbReference type="CDD" id="cd15542">
    <property type="entry name" value="PHD_UBR7"/>
    <property type="match status" value="1"/>
</dbReference>
<dbReference type="SMART" id="SM00396">
    <property type="entry name" value="ZnF_UBR1"/>
    <property type="match status" value="1"/>
</dbReference>
<keyword evidence="8" id="KW-1185">Reference proteome</keyword>
<dbReference type="PANTHER" id="PTHR13513:SF9">
    <property type="entry name" value="E3 UBIQUITIN-PROTEIN LIGASE UBR7-RELATED"/>
    <property type="match status" value="1"/>
</dbReference>
<dbReference type="STRING" id="37001.A0A1A9WBI3"/>
<keyword evidence="3" id="KW-0862">Zinc</keyword>
<dbReference type="Gene3D" id="3.30.40.10">
    <property type="entry name" value="Zinc/RING finger domain, C3HC4 (zinc finger)"/>
    <property type="match status" value="1"/>
</dbReference>
<dbReference type="VEuPathDB" id="VectorBase:GBRI013357"/>
<evidence type="ECO:0000256" key="5">
    <source>
        <dbReference type="SAM" id="MobiDB-lite"/>
    </source>
</evidence>
<dbReference type="InterPro" id="IPR047506">
    <property type="entry name" value="UBR7-like_UBR-box"/>
</dbReference>
<keyword evidence="2" id="KW-0863">Zinc-finger</keyword>
<dbReference type="InterPro" id="IPR011011">
    <property type="entry name" value="Znf_FYVE_PHD"/>
</dbReference>
<evidence type="ECO:0000259" key="6">
    <source>
        <dbReference type="PROSITE" id="PS51157"/>
    </source>
</evidence>
<dbReference type="InterPro" id="IPR040204">
    <property type="entry name" value="UBR7"/>
</dbReference>
<feature type="domain" description="UBR-type" evidence="6">
    <location>
        <begin position="47"/>
        <end position="123"/>
    </location>
</feature>
<dbReference type="Pfam" id="PF02207">
    <property type="entry name" value="zf-UBR"/>
    <property type="match status" value="1"/>
</dbReference>
<dbReference type="EnsemblMetazoa" id="GBRI013357-RA">
    <property type="protein sequence ID" value="GBRI013357-PA"/>
    <property type="gene ID" value="GBRI013357"/>
</dbReference>
<dbReference type="GO" id="GO:0008270">
    <property type="term" value="F:zinc ion binding"/>
    <property type="evidence" value="ECO:0007669"/>
    <property type="project" value="UniProtKB-KW"/>
</dbReference>
<evidence type="ECO:0000256" key="1">
    <source>
        <dbReference type="ARBA" id="ARBA00022723"/>
    </source>
</evidence>
<dbReference type="PROSITE" id="PS51157">
    <property type="entry name" value="ZF_UBR"/>
    <property type="match status" value="1"/>
</dbReference>
<name>A0A1A9WBI3_9MUSC</name>
<reference evidence="7" key="2">
    <citation type="submission" date="2020-05" db="UniProtKB">
        <authorList>
            <consortium name="EnsemblMetazoa"/>
        </authorList>
    </citation>
    <scope>IDENTIFICATION</scope>
    <source>
        <strain evidence="7">IAEA</strain>
    </source>
</reference>
<accession>A0A1A9WBI3</accession>
<dbReference type="GO" id="GO:0061630">
    <property type="term" value="F:ubiquitin protein ligase activity"/>
    <property type="evidence" value="ECO:0007669"/>
    <property type="project" value="InterPro"/>
</dbReference>
<dbReference type="InterPro" id="IPR013083">
    <property type="entry name" value="Znf_RING/FYVE/PHD"/>
</dbReference>
<organism evidence="7 8">
    <name type="scientific">Glossina brevipalpis</name>
    <dbReference type="NCBI Taxonomy" id="37001"/>
    <lineage>
        <taxon>Eukaryota</taxon>
        <taxon>Metazoa</taxon>
        <taxon>Ecdysozoa</taxon>
        <taxon>Arthropoda</taxon>
        <taxon>Hexapoda</taxon>
        <taxon>Insecta</taxon>
        <taxon>Pterygota</taxon>
        <taxon>Neoptera</taxon>
        <taxon>Endopterygota</taxon>
        <taxon>Diptera</taxon>
        <taxon>Brachycera</taxon>
        <taxon>Muscomorpha</taxon>
        <taxon>Hippoboscoidea</taxon>
        <taxon>Glossinidae</taxon>
        <taxon>Glossina</taxon>
    </lineage>
</organism>
<reference evidence="8" key="1">
    <citation type="submission" date="2014-03" db="EMBL/GenBank/DDBJ databases">
        <authorList>
            <person name="Aksoy S."/>
            <person name="Warren W."/>
            <person name="Wilson R.K."/>
        </authorList>
    </citation>
    <scope>NUCLEOTIDE SEQUENCE [LARGE SCALE GENOMIC DNA]</scope>
    <source>
        <strain evidence="8">IAEA</strain>
    </source>
</reference>
<dbReference type="SUPFAM" id="SSF57903">
    <property type="entry name" value="FYVE/PHD zinc finger"/>
    <property type="match status" value="1"/>
</dbReference>
<dbReference type="GO" id="GO:0005737">
    <property type="term" value="C:cytoplasm"/>
    <property type="evidence" value="ECO:0007669"/>
    <property type="project" value="TreeGrafter"/>
</dbReference>
<feature type="compositionally biased region" description="Basic and acidic residues" evidence="5">
    <location>
        <begin position="272"/>
        <end position="281"/>
    </location>
</feature>
<dbReference type="CDD" id="cd19677">
    <property type="entry name" value="UBR-box_UBR7"/>
    <property type="match status" value="1"/>
</dbReference>
<keyword evidence="1" id="KW-0479">Metal-binding</keyword>
<evidence type="ECO:0000313" key="8">
    <source>
        <dbReference type="Proteomes" id="UP000091820"/>
    </source>
</evidence>
<evidence type="ECO:0000256" key="4">
    <source>
        <dbReference type="PROSITE-ProRule" id="PRU00508"/>
    </source>
</evidence>
<evidence type="ECO:0000313" key="7">
    <source>
        <dbReference type="EnsemblMetazoa" id="GBRI013357-PA"/>
    </source>
</evidence>
<protein>
    <recommendedName>
        <fullName evidence="6">UBR-type domain-containing protein</fullName>
    </recommendedName>
</protein>
<evidence type="ECO:0000256" key="3">
    <source>
        <dbReference type="ARBA" id="ARBA00022833"/>
    </source>
</evidence>
<feature type="region of interest" description="Disordered" evidence="5">
    <location>
        <begin position="261"/>
        <end position="291"/>
    </location>
</feature>
<dbReference type="InterPro" id="IPR003126">
    <property type="entry name" value="Znf_UBR"/>
</dbReference>
<sequence length="433" mass="49632">MENHQISKSSGEENELEESSVTMLDVLEEEKELEEEYAAVLGASDEKFCNYSLGAIKRQALYSCLTCCPDGRNDLNRCAGVCLACSYQCHENHELIELYTKRNFRCDCPTERMTGNRCRLNAGLKQPANPNENNTYNQNFQGLYCTCHRPYPDPERTTEEVMLQCVICEDWFHLHHLDSTSHATKLMEQCSEMICGTCMDKHPFLQSYNGLSLSLMEKSGDTSDGDILAVSGDVCANSKDNDNKLRNDLDKSISDIMNIGEAASSEPNTDEPQQKRQKLEEITGEQSPSKKPVDVCRRAILKNNYEKGPTFWPADWRNNLCRCMDCMDMYKSEKMEYLLDNDDTAKSYEERGMRRAATESSSYEQGIQALASINRVQQIDAITEYNHMKDRLKEYLHTFVVNKKVVTEEDINRFFSEIRSERNANVGQPYFCR</sequence>
<dbReference type="PANTHER" id="PTHR13513">
    <property type="entry name" value="E3 UBIQUITIN-PROTEIN LIGASE UBR7"/>
    <property type="match status" value="1"/>
</dbReference>
<dbReference type="AlphaFoldDB" id="A0A1A9WBI3"/>